<dbReference type="OrthoDB" id="3003433at2759"/>
<dbReference type="Proteomes" id="UP000559256">
    <property type="component" value="Unassembled WGS sequence"/>
</dbReference>
<keyword evidence="2" id="KW-1185">Reference proteome</keyword>
<accession>A0A8H5C2V0</accession>
<reference evidence="1 2" key="1">
    <citation type="journal article" date="2020" name="ISME J.">
        <title>Uncovering the hidden diversity of litter-decomposition mechanisms in mushroom-forming fungi.</title>
        <authorList>
            <person name="Floudas D."/>
            <person name="Bentzer J."/>
            <person name="Ahren D."/>
            <person name="Johansson T."/>
            <person name="Persson P."/>
            <person name="Tunlid A."/>
        </authorList>
    </citation>
    <scope>NUCLEOTIDE SEQUENCE [LARGE SCALE GENOMIC DNA]</scope>
    <source>
        <strain evidence="1 2">CBS 291.85</strain>
    </source>
</reference>
<organism evidence="1 2">
    <name type="scientific">Tetrapyrgos nigripes</name>
    <dbReference type="NCBI Taxonomy" id="182062"/>
    <lineage>
        <taxon>Eukaryota</taxon>
        <taxon>Fungi</taxon>
        <taxon>Dikarya</taxon>
        <taxon>Basidiomycota</taxon>
        <taxon>Agaricomycotina</taxon>
        <taxon>Agaricomycetes</taxon>
        <taxon>Agaricomycetidae</taxon>
        <taxon>Agaricales</taxon>
        <taxon>Marasmiineae</taxon>
        <taxon>Marasmiaceae</taxon>
        <taxon>Tetrapyrgos</taxon>
    </lineage>
</organism>
<proteinExistence type="predicted"/>
<evidence type="ECO:0000313" key="2">
    <source>
        <dbReference type="Proteomes" id="UP000559256"/>
    </source>
</evidence>
<evidence type="ECO:0000313" key="1">
    <source>
        <dbReference type="EMBL" id="KAF5333759.1"/>
    </source>
</evidence>
<protein>
    <submittedName>
        <fullName evidence="1">Uncharacterized protein</fullName>
    </submittedName>
</protein>
<dbReference type="EMBL" id="JAACJM010000288">
    <property type="protein sequence ID" value="KAF5333759.1"/>
    <property type="molecule type" value="Genomic_DNA"/>
</dbReference>
<dbReference type="AlphaFoldDB" id="A0A8H5C2V0"/>
<name>A0A8H5C2V0_9AGAR</name>
<sequence>MVVKRLQWREVGELQDDFELEVGGTVNVLCPVGANVRVASILTENASKSTLLIQCKVYHDFEPEWIPDSVELKEGLEKLSDKEFRETYGDYYIAGCQKAYVCRMIVVCRVNEETVTSSHETEAKAFVENAFKGGMKFTDMEKTSSTFSLLNVVIDAHGCSVDPNKVFSVTEAKDQLDNLIAKATGAPRIALLYHYSTLQSSQLSPRLNVRLDMFKKAHTMRGMYAYLKACLLHPALAKFPGDVRKIQSTLTKFESQRKELVPILYDEQRTKTSLKKIDTLTQDLVTSKEKADSVMHRFTLISLVKEMNKDIVQCSFAENDHDMYRWTCGMTGGKKKAALKEYSLVLLESAGYKAYELEWWSPWTSGTGALRVILGSRSQETLSFLTKSSADCIRLPPIPNSPTNAAKLQKVGRKSLADTPQDPSAFTFCLGNHEPVLILGWSLSCFNWPSRKPDPVIEADHPHNFILSDHLNLLIDNLERARWHCKVTFVIKSSHNFPDLLQD</sequence>
<gene>
    <name evidence="1" type="ORF">D9758_016582</name>
</gene>
<comment type="caution">
    <text evidence="1">The sequence shown here is derived from an EMBL/GenBank/DDBJ whole genome shotgun (WGS) entry which is preliminary data.</text>
</comment>